<gene>
    <name evidence="3" type="ORF">L207DRAFT_524141</name>
</gene>
<organism evidence="3 4">
    <name type="scientific">Hyaloscypha variabilis (strain UAMH 11265 / GT02V1 / F)</name>
    <name type="common">Meliniomyces variabilis</name>
    <dbReference type="NCBI Taxonomy" id="1149755"/>
    <lineage>
        <taxon>Eukaryota</taxon>
        <taxon>Fungi</taxon>
        <taxon>Dikarya</taxon>
        <taxon>Ascomycota</taxon>
        <taxon>Pezizomycotina</taxon>
        <taxon>Leotiomycetes</taxon>
        <taxon>Helotiales</taxon>
        <taxon>Hyaloscyphaceae</taxon>
        <taxon>Hyaloscypha</taxon>
        <taxon>Hyaloscypha variabilis</taxon>
    </lineage>
</organism>
<dbReference type="Proteomes" id="UP000235786">
    <property type="component" value="Unassembled WGS sequence"/>
</dbReference>
<evidence type="ECO:0000313" key="3">
    <source>
        <dbReference type="EMBL" id="PMD46788.1"/>
    </source>
</evidence>
<sequence length="197" mass="19966">MQTHLGKLSISTIAILYSALFHNVCASQHFGAFPLLSVRDETCPDGGTCAPNQDDTGLVCCPSSQAGTSGCMQAGSVCCGYGFYCGPGQFCSPPNNGEVNCCFDSACSTVVDIGINVIAYTDASLFTAKTTAAATTTAAGSSPQTTGTSTPTTKSGSSATNGSPAATNTSAGELMVKFDMAKLLLPLFALVWILLGA</sequence>
<reference evidence="3 4" key="1">
    <citation type="submission" date="2016-04" db="EMBL/GenBank/DDBJ databases">
        <title>A degradative enzymes factory behind the ericoid mycorrhizal symbiosis.</title>
        <authorList>
            <consortium name="DOE Joint Genome Institute"/>
            <person name="Martino E."/>
            <person name="Morin E."/>
            <person name="Grelet G."/>
            <person name="Kuo A."/>
            <person name="Kohler A."/>
            <person name="Daghino S."/>
            <person name="Barry K."/>
            <person name="Choi C."/>
            <person name="Cichocki N."/>
            <person name="Clum A."/>
            <person name="Copeland A."/>
            <person name="Hainaut M."/>
            <person name="Haridas S."/>
            <person name="Labutti K."/>
            <person name="Lindquist E."/>
            <person name="Lipzen A."/>
            <person name="Khouja H.-R."/>
            <person name="Murat C."/>
            <person name="Ohm R."/>
            <person name="Olson A."/>
            <person name="Spatafora J."/>
            <person name="Veneault-Fourrey C."/>
            <person name="Henrissat B."/>
            <person name="Grigoriev I."/>
            <person name="Martin F."/>
            <person name="Perotto S."/>
        </authorList>
    </citation>
    <scope>NUCLEOTIDE SEQUENCE [LARGE SCALE GENOMIC DNA]</scope>
    <source>
        <strain evidence="3 4">F</strain>
    </source>
</reference>
<feature type="signal peptide" evidence="2">
    <location>
        <begin position="1"/>
        <end position="26"/>
    </location>
</feature>
<evidence type="ECO:0000256" key="2">
    <source>
        <dbReference type="SAM" id="SignalP"/>
    </source>
</evidence>
<evidence type="ECO:0000256" key="1">
    <source>
        <dbReference type="SAM" id="MobiDB-lite"/>
    </source>
</evidence>
<dbReference type="AlphaFoldDB" id="A0A2J6S7P5"/>
<protein>
    <recommendedName>
        <fullName evidence="5">GPI anchored protein</fullName>
    </recommendedName>
</protein>
<feature type="chain" id="PRO_5014430736" description="GPI anchored protein" evidence="2">
    <location>
        <begin position="27"/>
        <end position="197"/>
    </location>
</feature>
<dbReference type="EMBL" id="KZ613939">
    <property type="protein sequence ID" value="PMD46788.1"/>
    <property type="molecule type" value="Genomic_DNA"/>
</dbReference>
<evidence type="ECO:0000313" key="4">
    <source>
        <dbReference type="Proteomes" id="UP000235786"/>
    </source>
</evidence>
<accession>A0A2J6S7P5</accession>
<feature type="compositionally biased region" description="Low complexity" evidence="1">
    <location>
        <begin position="137"/>
        <end position="160"/>
    </location>
</feature>
<feature type="region of interest" description="Disordered" evidence="1">
    <location>
        <begin position="137"/>
        <end position="165"/>
    </location>
</feature>
<name>A0A2J6S7P5_HYAVF</name>
<keyword evidence="2" id="KW-0732">Signal</keyword>
<keyword evidence="4" id="KW-1185">Reference proteome</keyword>
<evidence type="ECO:0008006" key="5">
    <source>
        <dbReference type="Google" id="ProtNLM"/>
    </source>
</evidence>
<proteinExistence type="predicted"/>